<evidence type="ECO:0000256" key="13">
    <source>
        <dbReference type="ARBA" id="ARBA00023136"/>
    </source>
</evidence>
<dbReference type="SUPFAM" id="SSF158472">
    <property type="entry name" value="HAMP domain-like"/>
    <property type="match status" value="1"/>
</dbReference>
<dbReference type="Gene3D" id="3.30.565.10">
    <property type="entry name" value="Histidine kinase-like ATPase, C-terminal domain"/>
    <property type="match status" value="1"/>
</dbReference>
<keyword evidence="6" id="KW-0808">Transferase</keyword>
<dbReference type="Pfam" id="PF00512">
    <property type="entry name" value="HisKA"/>
    <property type="match status" value="1"/>
</dbReference>
<evidence type="ECO:0000256" key="10">
    <source>
        <dbReference type="ARBA" id="ARBA00022840"/>
    </source>
</evidence>
<gene>
    <name evidence="17" type="ORF">SAMN02744040_01100</name>
</gene>
<feature type="domain" description="HAMP" evidence="16">
    <location>
        <begin position="188"/>
        <end position="240"/>
    </location>
</feature>
<evidence type="ECO:0000259" key="16">
    <source>
        <dbReference type="PROSITE" id="PS50885"/>
    </source>
</evidence>
<dbReference type="InterPro" id="IPR003661">
    <property type="entry name" value="HisK_dim/P_dom"/>
</dbReference>
<evidence type="ECO:0000259" key="15">
    <source>
        <dbReference type="PROSITE" id="PS50109"/>
    </source>
</evidence>
<dbReference type="SMART" id="SM00304">
    <property type="entry name" value="HAMP"/>
    <property type="match status" value="1"/>
</dbReference>
<dbReference type="PROSITE" id="PS50885">
    <property type="entry name" value="HAMP"/>
    <property type="match status" value="1"/>
</dbReference>
<keyword evidence="18" id="KW-1185">Reference proteome</keyword>
<keyword evidence="5" id="KW-0597">Phosphoprotein</keyword>
<comment type="catalytic activity">
    <reaction evidence="1">
        <text>ATP + protein L-histidine = ADP + protein N-phospho-L-histidine.</text>
        <dbReference type="EC" id="2.7.13.3"/>
    </reaction>
</comment>
<reference evidence="18" key="1">
    <citation type="submission" date="2016-11" db="EMBL/GenBank/DDBJ databases">
        <authorList>
            <person name="Varghese N."/>
            <person name="Submissions S."/>
        </authorList>
    </citation>
    <scope>NUCLEOTIDE SEQUENCE [LARGE SCALE GENOMIC DNA]</scope>
    <source>
        <strain evidence="18">DSM 15285</strain>
    </source>
</reference>
<dbReference type="InterPro" id="IPR004358">
    <property type="entry name" value="Sig_transdc_His_kin-like_C"/>
</dbReference>
<name>A0A1M5QTS2_9FIRM</name>
<dbReference type="InterPro" id="IPR050398">
    <property type="entry name" value="HssS/ArlS-like"/>
</dbReference>
<dbReference type="SUPFAM" id="SSF55874">
    <property type="entry name" value="ATPase domain of HSP90 chaperone/DNA topoisomerase II/histidine kinase"/>
    <property type="match status" value="1"/>
</dbReference>
<dbReference type="GO" id="GO:0005524">
    <property type="term" value="F:ATP binding"/>
    <property type="evidence" value="ECO:0007669"/>
    <property type="project" value="UniProtKB-KW"/>
</dbReference>
<dbReference type="Gene3D" id="6.10.340.10">
    <property type="match status" value="1"/>
</dbReference>
<keyword evidence="11 14" id="KW-1133">Transmembrane helix</keyword>
<comment type="subcellular location">
    <subcellularLocation>
        <location evidence="2">Cell membrane</location>
        <topology evidence="2">Multi-pass membrane protein</topology>
    </subcellularLocation>
</comment>
<dbReference type="Pfam" id="PF00672">
    <property type="entry name" value="HAMP"/>
    <property type="match status" value="1"/>
</dbReference>
<organism evidence="17 18">
    <name type="scientific">Tepidibacter thalassicus DSM 15285</name>
    <dbReference type="NCBI Taxonomy" id="1123350"/>
    <lineage>
        <taxon>Bacteria</taxon>
        <taxon>Bacillati</taxon>
        <taxon>Bacillota</taxon>
        <taxon>Clostridia</taxon>
        <taxon>Peptostreptococcales</taxon>
        <taxon>Peptostreptococcaceae</taxon>
        <taxon>Tepidibacter</taxon>
    </lineage>
</organism>
<dbReference type="EMBL" id="FQXH01000009">
    <property type="protein sequence ID" value="SHH17482.1"/>
    <property type="molecule type" value="Genomic_DNA"/>
</dbReference>
<dbReference type="SUPFAM" id="SSF47384">
    <property type="entry name" value="Homodimeric domain of signal transducing histidine kinase"/>
    <property type="match status" value="1"/>
</dbReference>
<keyword evidence="8" id="KW-0547">Nucleotide-binding</keyword>
<dbReference type="InterPro" id="IPR003594">
    <property type="entry name" value="HATPase_dom"/>
</dbReference>
<dbReference type="PANTHER" id="PTHR45528:SF1">
    <property type="entry name" value="SENSOR HISTIDINE KINASE CPXA"/>
    <property type="match status" value="1"/>
</dbReference>
<dbReference type="AlphaFoldDB" id="A0A1M5QTS2"/>
<keyword evidence="7 14" id="KW-0812">Transmembrane</keyword>
<evidence type="ECO:0000256" key="11">
    <source>
        <dbReference type="ARBA" id="ARBA00022989"/>
    </source>
</evidence>
<dbReference type="CDD" id="cd00082">
    <property type="entry name" value="HisKA"/>
    <property type="match status" value="1"/>
</dbReference>
<dbReference type="PROSITE" id="PS50109">
    <property type="entry name" value="HIS_KIN"/>
    <property type="match status" value="1"/>
</dbReference>
<evidence type="ECO:0000256" key="14">
    <source>
        <dbReference type="SAM" id="Phobius"/>
    </source>
</evidence>
<evidence type="ECO:0000256" key="8">
    <source>
        <dbReference type="ARBA" id="ARBA00022741"/>
    </source>
</evidence>
<feature type="transmembrane region" description="Helical" evidence="14">
    <location>
        <begin position="12"/>
        <end position="35"/>
    </location>
</feature>
<evidence type="ECO:0000313" key="18">
    <source>
        <dbReference type="Proteomes" id="UP000242520"/>
    </source>
</evidence>
<evidence type="ECO:0000256" key="9">
    <source>
        <dbReference type="ARBA" id="ARBA00022777"/>
    </source>
</evidence>
<feature type="transmembrane region" description="Helical" evidence="14">
    <location>
        <begin position="161"/>
        <end position="187"/>
    </location>
</feature>
<keyword evidence="10" id="KW-0067">ATP-binding</keyword>
<accession>A0A1M5QTS2</accession>
<dbReference type="Pfam" id="PF02518">
    <property type="entry name" value="HATPase_c"/>
    <property type="match status" value="1"/>
</dbReference>
<dbReference type="PRINTS" id="PR00344">
    <property type="entry name" value="BCTRLSENSOR"/>
</dbReference>
<sequence length="460" mass="52578">MNSIKFRIYKQNGIIIVGIVLILEIIFLLTVRIYYFESVKQELINKAQISSSFYNKILISEKIDKKARYILEDNSNDKVFYMQIFDLDKRMIIDSYGLNLSEVVEAEDIKEALNGNTKIIKQKNKVTNEEIMAISVPLYYLNDISGVLRYVISVEDIDKNFFYICVISILIGILVIVITFLFSSFLVRDIIGPIEELTDIAKIIASGDFSKKAVKRNDDEIGRLADTFNYMLDEIQKSNLIKNEFISSISHEIRTPLTSIQGWSEVMITGDADEEEIDEGLKIIYEESKRLTGLVDELLDFSKLELDKINLNLEYIDINKLVLEIYNYFKKRFEKEKIKVYLSINKGKCLIKGDINRLKQVFINIIDNSIKFSQENGVISIKSDCRCGFVLVEIKDNGIGIPKKDLDKVTDKFYKGEPKKSGSGIGLAICKKIVNLHKGEFIIESVEGKGTKVVVKLPVL</sequence>
<evidence type="ECO:0000256" key="3">
    <source>
        <dbReference type="ARBA" id="ARBA00012438"/>
    </source>
</evidence>
<dbReference type="FunFam" id="3.30.565.10:FF:000006">
    <property type="entry name" value="Sensor histidine kinase WalK"/>
    <property type="match status" value="1"/>
</dbReference>
<evidence type="ECO:0000256" key="7">
    <source>
        <dbReference type="ARBA" id="ARBA00022692"/>
    </source>
</evidence>
<evidence type="ECO:0000256" key="2">
    <source>
        <dbReference type="ARBA" id="ARBA00004651"/>
    </source>
</evidence>
<dbReference type="Proteomes" id="UP000242520">
    <property type="component" value="Unassembled WGS sequence"/>
</dbReference>
<dbReference type="InterPro" id="IPR005467">
    <property type="entry name" value="His_kinase_dom"/>
</dbReference>
<dbReference type="CDD" id="cd00075">
    <property type="entry name" value="HATPase"/>
    <property type="match status" value="1"/>
</dbReference>
<dbReference type="SMART" id="SM00387">
    <property type="entry name" value="HATPase_c"/>
    <property type="match status" value="1"/>
</dbReference>
<evidence type="ECO:0000256" key="6">
    <source>
        <dbReference type="ARBA" id="ARBA00022679"/>
    </source>
</evidence>
<dbReference type="RefSeq" id="WP_072724509.1">
    <property type="nucleotide sequence ID" value="NZ_FQXH01000009.1"/>
</dbReference>
<evidence type="ECO:0000256" key="4">
    <source>
        <dbReference type="ARBA" id="ARBA00022475"/>
    </source>
</evidence>
<evidence type="ECO:0000256" key="5">
    <source>
        <dbReference type="ARBA" id="ARBA00022553"/>
    </source>
</evidence>
<dbReference type="InterPro" id="IPR003660">
    <property type="entry name" value="HAMP_dom"/>
</dbReference>
<keyword evidence="12" id="KW-0902">Two-component regulatory system</keyword>
<dbReference type="FunFam" id="1.10.287.130:FF:000001">
    <property type="entry name" value="Two-component sensor histidine kinase"/>
    <property type="match status" value="1"/>
</dbReference>
<evidence type="ECO:0000256" key="1">
    <source>
        <dbReference type="ARBA" id="ARBA00000085"/>
    </source>
</evidence>
<evidence type="ECO:0000256" key="12">
    <source>
        <dbReference type="ARBA" id="ARBA00023012"/>
    </source>
</evidence>
<keyword evidence="13 14" id="KW-0472">Membrane</keyword>
<dbReference type="GO" id="GO:0000155">
    <property type="term" value="F:phosphorelay sensor kinase activity"/>
    <property type="evidence" value="ECO:0007669"/>
    <property type="project" value="InterPro"/>
</dbReference>
<keyword evidence="9 17" id="KW-0418">Kinase</keyword>
<proteinExistence type="predicted"/>
<keyword evidence="4" id="KW-1003">Cell membrane</keyword>
<dbReference type="EC" id="2.7.13.3" evidence="3"/>
<dbReference type="SMART" id="SM00388">
    <property type="entry name" value="HisKA"/>
    <property type="match status" value="1"/>
</dbReference>
<evidence type="ECO:0000313" key="17">
    <source>
        <dbReference type="EMBL" id="SHH17482.1"/>
    </source>
</evidence>
<dbReference type="STRING" id="1123350.SAMN02744040_01100"/>
<dbReference type="CDD" id="cd06225">
    <property type="entry name" value="HAMP"/>
    <property type="match status" value="1"/>
</dbReference>
<dbReference type="InterPro" id="IPR036890">
    <property type="entry name" value="HATPase_C_sf"/>
</dbReference>
<protein>
    <recommendedName>
        <fullName evidence="3">histidine kinase</fullName>
        <ecNumber evidence="3">2.7.13.3</ecNumber>
    </recommendedName>
</protein>
<dbReference type="InterPro" id="IPR036097">
    <property type="entry name" value="HisK_dim/P_sf"/>
</dbReference>
<dbReference type="Gene3D" id="1.10.287.130">
    <property type="match status" value="1"/>
</dbReference>
<feature type="domain" description="Histidine kinase" evidence="15">
    <location>
        <begin position="248"/>
        <end position="460"/>
    </location>
</feature>
<dbReference type="GO" id="GO:0005886">
    <property type="term" value="C:plasma membrane"/>
    <property type="evidence" value="ECO:0007669"/>
    <property type="project" value="UniProtKB-SubCell"/>
</dbReference>
<dbReference type="PANTHER" id="PTHR45528">
    <property type="entry name" value="SENSOR HISTIDINE KINASE CPXA"/>
    <property type="match status" value="1"/>
</dbReference>